<dbReference type="Pfam" id="PF05016">
    <property type="entry name" value="ParE_toxin"/>
    <property type="match status" value="1"/>
</dbReference>
<gene>
    <name evidence="3" type="ORF">EZH24_07095</name>
</gene>
<evidence type="ECO:0000313" key="3">
    <source>
        <dbReference type="EMBL" id="TKZ35092.1"/>
    </source>
</evidence>
<dbReference type="InterPro" id="IPR007712">
    <property type="entry name" value="RelE/ParE_toxin"/>
</dbReference>
<dbReference type="PANTHER" id="PTHR35601">
    <property type="entry name" value="TOXIN RELE"/>
    <property type="match status" value="1"/>
</dbReference>
<dbReference type="SUPFAM" id="SSF143011">
    <property type="entry name" value="RelE-like"/>
    <property type="match status" value="1"/>
</dbReference>
<evidence type="ECO:0000256" key="1">
    <source>
        <dbReference type="ARBA" id="ARBA00006226"/>
    </source>
</evidence>
<accession>A0ABY2TQD0</accession>
<name>A0ABY2TQD0_9SPIR</name>
<dbReference type="InterPro" id="IPR035093">
    <property type="entry name" value="RelE/ParE_toxin_dom_sf"/>
</dbReference>
<comment type="caution">
    <text evidence="3">The sequence shown here is derived from an EMBL/GenBank/DDBJ whole genome shotgun (WGS) entry which is preliminary data.</text>
</comment>
<protein>
    <submittedName>
        <fullName evidence="3">Type II toxin-antitoxin system RelE/ParE family toxin</fullName>
    </submittedName>
</protein>
<evidence type="ECO:0000313" key="4">
    <source>
        <dbReference type="Proteomes" id="UP000310168"/>
    </source>
</evidence>
<dbReference type="Gene3D" id="3.30.2310.20">
    <property type="entry name" value="RelE-like"/>
    <property type="match status" value="1"/>
</dbReference>
<keyword evidence="2" id="KW-1277">Toxin-antitoxin system</keyword>
<reference evidence="3 4" key="1">
    <citation type="journal article" date="2019" name="Anaerobe">
        <title>Brachyspira catarrhinii sp. nov., an anaerobic intestinal spirochaete isolated from vervet monkeys may have been misidentified as Brachyspira aalborgi in previous studies.</title>
        <authorList>
            <person name="Phillips N.D."/>
            <person name="La T."/>
            <person name="Hampson D.J."/>
        </authorList>
    </citation>
    <scope>NUCLEOTIDE SEQUENCE [LARGE SCALE GENOMIC DNA]</scope>
    <source>
        <strain evidence="3 4">Z12</strain>
    </source>
</reference>
<dbReference type="PANTHER" id="PTHR35601:SF1">
    <property type="entry name" value="TOXIN RELE"/>
    <property type="match status" value="1"/>
</dbReference>
<proteinExistence type="inferred from homology"/>
<dbReference type="EMBL" id="SJDU01000165">
    <property type="protein sequence ID" value="TKZ35092.1"/>
    <property type="molecule type" value="Genomic_DNA"/>
</dbReference>
<dbReference type="Proteomes" id="UP000310168">
    <property type="component" value="Unassembled WGS sequence"/>
</dbReference>
<keyword evidence="4" id="KW-1185">Reference proteome</keyword>
<organism evidence="3 4">
    <name type="scientific">Brachyspira catarrhinii</name>
    <dbReference type="NCBI Taxonomy" id="2528966"/>
    <lineage>
        <taxon>Bacteria</taxon>
        <taxon>Pseudomonadati</taxon>
        <taxon>Spirochaetota</taxon>
        <taxon>Spirochaetia</taxon>
        <taxon>Brachyspirales</taxon>
        <taxon>Brachyspiraceae</taxon>
        <taxon>Brachyspira</taxon>
    </lineage>
</organism>
<dbReference type="NCBIfam" id="TIGR02385">
    <property type="entry name" value="RelE_StbE"/>
    <property type="match status" value="1"/>
</dbReference>
<sequence>MEFVFSSKAQKDFKKLDISIQKRIKTFTQEIENLENPRSKGKALTGDLKGFWRYRIGDYRLVCEILDNELIIYTIKISHRKNVYD</sequence>
<dbReference type="RefSeq" id="WP_137998427.1">
    <property type="nucleotide sequence ID" value="NZ_SJDU01000165.1"/>
</dbReference>
<comment type="similarity">
    <text evidence="1">Belongs to the RelE toxin family.</text>
</comment>
<evidence type="ECO:0000256" key="2">
    <source>
        <dbReference type="ARBA" id="ARBA00022649"/>
    </source>
</evidence>